<feature type="transmembrane region" description="Helical" evidence="2">
    <location>
        <begin position="504"/>
        <end position="529"/>
    </location>
</feature>
<organism evidence="3 4">
    <name type="scientific">Microlunatus spumicola</name>
    <dbReference type="NCBI Taxonomy" id="81499"/>
    <lineage>
        <taxon>Bacteria</taxon>
        <taxon>Bacillati</taxon>
        <taxon>Actinomycetota</taxon>
        <taxon>Actinomycetes</taxon>
        <taxon>Propionibacteriales</taxon>
        <taxon>Propionibacteriaceae</taxon>
        <taxon>Microlunatus</taxon>
    </lineage>
</organism>
<evidence type="ECO:0000256" key="2">
    <source>
        <dbReference type="SAM" id="Phobius"/>
    </source>
</evidence>
<name>A0ABP6WIV5_9ACTN</name>
<feature type="transmembrane region" description="Helical" evidence="2">
    <location>
        <begin position="535"/>
        <end position="557"/>
    </location>
</feature>
<accession>A0ABP6WIV5</accession>
<keyword evidence="2" id="KW-0472">Membrane</keyword>
<dbReference type="SUPFAM" id="SSF63411">
    <property type="entry name" value="LuxS/MPP-like metallohydrolase"/>
    <property type="match status" value="2"/>
</dbReference>
<dbReference type="Proteomes" id="UP001500767">
    <property type="component" value="Unassembled WGS sequence"/>
</dbReference>
<keyword evidence="4" id="KW-1185">Reference proteome</keyword>
<protein>
    <recommendedName>
        <fullName evidence="5">Insulinase family protein</fullName>
    </recommendedName>
</protein>
<dbReference type="Gene3D" id="3.30.830.10">
    <property type="entry name" value="Metalloenzyme, LuxS/M16 peptidase-like"/>
    <property type="match status" value="2"/>
</dbReference>
<dbReference type="RefSeq" id="WP_204912581.1">
    <property type="nucleotide sequence ID" value="NZ_BAAAYR010000001.1"/>
</dbReference>
<evidence type="ECO:0008006" key="5">
    <source>
        <dbReference type="Google" id="ProtNLM"/>
    </source>
</evidence>
<feature type="region of interest" description="Disordered" evidence="1">
    <location>
        <begin position="461"/>
        <end position="494"/>
    </location>
</feature>
<reference evidence="4" key="1">
    <citation type="journal article" date="2019" name="Int. J. Syst. Evol. Microbiol.">
        <title>The Global Catalogue of Microorganisms (GCM) 10K type strain sequencing project: providing services to taxonomists for standard genome sequencing and annotation.</title>
        <authorList>
            <consortium name="The Broad Institute Genomics Platform"/>
            <consortium name="The Broad Institute Genome Sequencing Center for Infectious Disease"/>
            <person name="Wu L."/>
            <person name="Ma J."/>
        </authorList>
    </citation>
    <scope>NUCLEOTIDE SEQUENCE [LARGE SCALE GENOMIC DNA]</scope>
    <source>
        <strain evidence="4">JCM 16540</strain>
    </source>
</reference>
<keyword evidence="2" id="KW-1133">Transmembrane helix</keyword>
<dbReference type="InterPro" id="IPR011249">
    <property type="entry name" value="Metalloenz_LuxS/M16"/>
</dbReference>
<comment type="caution">
    <text evidence="3">The sequence shown here is derived from an EMBL/GenBank/DDBJ whole genome shotgun (WGS) entry which is preliminary data.</text>
</comment>
<evidence type="ECO:0000313" key="3">
    <source>
        <dbReference type="EMBL" id="GAA3551313.1"/>
    </source>
</evidence>
<keyword evidence="2" id="KW-0812">Transmembrane</keyword>
<evidence type="ECO:0000313" key="4">
    <source>
        <dbReference type="Proteomes" id="UP001500767"/>
    </source>
</evidence>
<dbReference type="EMBL" id="BAAAYR010000001">
    <property type="protein sequence ID" value="GAA3551313.1"/>
    <property type="molecule type" value="Genomic_DNA"/>
</dbReference>
<sequence length="567" mass="59369">MTRRTEVDGVPTLLAPTDGPLHAGLAFRVGMADEELPRRGITHLVEHLALYSAGIADYHYNGATGVRYTYFHMEGSQTAVVEFLNGVCASLRALPTARLAAEKEILRTEAQGRATGVRSRLDLWRYGARGFGTVAYPELAVPSLTADDLHAWVARYFTAQNAALWIAADEPPPGLRLELPQGERRPLPAATSVLPTRPAYFFGDEGAVAWDAVVPQSPAVGAFSGVLERSLRRALRHEGGLSYQVSTDREVLGDGTALVTAYADALPEKQGAVLGGMVDVLASLRVGRVEAGDLAAVAESGVESFEQAQRVAGHLPGQAIGLLLDRPVLTPEEVVAEIRGVTAADVTAVAQAAWADGLAMIPPGPGAEWAGLTAAPVASTSAVEGPEHAQLGNPTVRLRLADAGVSVVREQHPPATVLFSGCVAVLTWPDGGRRLVGEDGIVVPVEPTLYAPDAGLTAFVDARTPPGTRVDGPARDPGDVPQPPEAEAVPGAPVRRRTSTARGVLALAGLAVVLLLGLVVFGGGVINLVVDEDRIIVLDVVLMAVGGFLLGSAGWFARRVILSMTQD</sequence>
<gene>
    <name evidence="3" type="ORF">GCM10022197_02780</name>
</gene>
<proteinExistence type="predicted"/>
<evidence type="ECO:0000256" key="1">
    <source>
        <dbReference type="SAM" id="MobiDB-lite"/>
    </source>
</evidence>